<keyword evidence="7" id="KW-1185">Reference proteome</keyword>
<keyword evidence="3" id="KW-0496">Mitochondrion</keyword>
<gene>
    <name evidence="6" type="ORF">A7U60_g5399</name>
</gene>
<proteinExistence type="inferred from homology"/>
<evidence type="ECO:0000256" key="1">
    <source>
        <dbReference type="ARBA" id="ARBA00004173"/>
    </source>
</evidence>
<comment type="similarity">
    <text evidence="4">Belongs to the GcvT family. CAF17/IBA57 subfamily.</text>
</comment>
<dbReference type="PANTHER" id="PTHR22602">
    <property type="entry name" value="TRANSFERASE CAF17, MITOCHONDRIAL-RELATED"/>
    <property type="match status" value="1"/>
</dbReference>
<dbReference type="PANTHER" id="PTHR22602:SF0">
    <property type="entry name" value="TRANSFERASE CAF17, MITOCHONDRIAL-RELATED"/>
    <property type="match status" value="1"/>
</dbReference>
<dbReference type="Gene3D" id="3.30.1360.120">
    <property type="entry name" value="Probable tRNA modification gtpase trme, domain 1"/>
    <property type="match status" value="1"/>
</dbReference>
<organism evidence="6 7">
    <name type="scientific">Sanghuangporus baumii</name>
    <name type="common">Phellinus baumii</name>
    <dbReference type="NCBI Taxonomy" id="108892"/>
    <lineage>
        <taxon>Eukaryota</taxon>
        <taxon>Fungi</taxon>
        <taxon>Dikarya</taxon>
        <taxon>Basidiomycota</taxon>
        <taxon>Agaricomycotina</taxon>
        <taxon>Agaricomycetes</taxon>
        <taxon>Hymenochaetales</taxon>
        <taxon>Hymenochaetaceae</taxon>
        <taxon>Sanghuangporus</taxon>
    </lineage>
</organism>
<dbReference type="InterPro" id="IPR017703">
    <property type="entry name" value="YgfZ/GCV_T_CS"/>
</dbReference>
<evidence type="ECO:0000313" key="7">
    <source>
        <dbReference type="Proteomes" id="UP000757232"/>
    </source>
</evidence>
<evidence type="ECO:0000256" key="4">
    <source>
        <dbReference type="ARBA" id="ARBA00093447"/>
    </source>
</evidence>
<dbReference type="GO" id="GO:0016226">
    <property type="term" value="P:iron-sulfur cluster assembly"/>
    <property type="evidence" value="ECO:0007669"/>
    <property type="project" value="TreeGrafter"/>
</dbReference>
<evidence type="ECO:0000256" key="3">
    <source>
        <dbReference type="ARBA" id="ARBA00023128"/>
    </source>
</evidence>
<dbReference type="InterPro" id="IPR045179">
    <property type="entry name" value="YgfZ/GcvT"/>
</dbReference>
<comment type="subcellular location">
    <subcellularLocation>
        <location evidence="1">Mitochondrion</location>
    </subcellularLocation>
</comment>
<dbReference type="Pfam" id="PF25455">
    <property type="entry name" value="Beta-barrel_CAF17_C"/>
    <property type="match status" value="1"/>
</dbReference>
<dbReference type="NCBIfam" id="TIGR03317">
    <property type="entry name" value="ygfZ_signature"/>
    <property type="match status" value="1"/>
</dbReference>
<evidence type="ECO:0000313" key="6">
    <source>
        <dbReference type="EMBL" id="OCB87494.1"/>
    </source>
</evidence>
<evidence type="ECO:0000256" key="2">
    <source>
        <dbReference type="ARBA" id="ARBA00022946"/>
    </source>
</evidence>
<comment type="caution">
    <text evidence="6">The sequence shown here is derived from an EMBL/GenBank/DDBJ whole genome shotgun (WGS) entry which is preliminary data.</text>
</comment>
<feature type="domain" description="CAF17 C-terminal" evidence="5">
    <location>
        <begin position="258"/>
        <end position="350"/>
    </location>
</feature>
<dbReference type="InterPro" id="IPR057460">
    <property type="entry name" value="CAF17_C"/>
</dbReference>
<reference evidence="6" key="1">
    <citation type="submission" date="2016-06" db="EMBL/GenBank/DDBJ databases">
        <title>Draft Genome sequence of the fungus Inonotus baumii.</title>
        <authorList>
            <person name="Zhu H."/>
            <person name="Lin W."/>
        </authorList>
    </citation>
    <scope>NUCLEOTIDE SEQUENCE</scope>
    <source>
        <strain evidence="6">821</strain>
    </source>
</reference>
<accession>A0A9Q5HX53</accession>
<dbReference type="GO" id="GO:0005759">
    <property type="term" value="C:mitochondrial matrix"/>
    <property type="evidence" value="ECO:0007669"/>
    <property type="project" value="TreeGrafter"/>
</dbReference>
<dbReference type="AlphaFoldDB" id="A0A9Q5HX53"/>
<dbReference type="EMBL" id="LNZH02000191">
    <property type="protein sequence ID" value="OCB87494.1"/>
    <property type="molecule type" value="Genomic_DNA"/>
</dbReference>
<keyword evidence="2" id="KW-0809">Transit peptide</keyword>
<dbReference type="SUPFAM" id="SSF103025">
    <property type="entry name" value="Folate-binding domain"/>
    <property type="match status" value="1"/>
</dbReference>
<evidence type="ECO:0000259" key="5">
    <source>
        <dbReference type="Pfam" id="PF25455"/>
    </source>
</evidence>
<dbReference type="OrthoDB" id="191995at2759"/>
<dbReference type="InterPro" id="IPR027266">
    <property type="entry name" value="TrmE/GcvT-like"/>
</dbReference>
<name>A0A9Q5HX53_SANBA</name>
<sequence length="360" mass="40653">MLPGAVRHLLRTTPTVAPVPNRALLYLSGSQATEFLNGVVASTVPNPPRGPFFSALLHAQGRVLYDIFVYPKKNARGHDGYFIEYDSRPSEAPPLLHTLKRFILRSKVKVEDVSNEYDIWSIWGSEDTKKWESPRRWSSARSGVIEPAWDLSESWPWSDGDAETMSLRDRRAVGMGKRVLIREGDKPSEVTSHDTADHGAYTLHRILHGVPEGIDDIPPLKAFPMESNLDIMGGLDFRKGCYVGQELTVRTYHTGVLRKRILPVRLERNPKGSPQNAVPSANADIRVEYEETVTELRPRVRGTGKLLSSTEGVGLAIMRLEQVDLVEKGILKFRIGESWDVSHWWPDWWPRREDGTSNTI</sequence>
<protein>
    <submittedName>
        <fullName evidence="6">Aminomethyltransferase folate-binding domain-containing protein</fullName>
    </submittedName>
</protein>
<dbReference type="Proteomes" id="UP000757232">
    <property type="component" value="Unassembled WGS sequence"/>
</dbReference>